<dbReference type="FunCoup" id="A0A4V2SQB4">
    <property type="interactions" value="7"/>
</dbReference>
<dbReference type="PIRSF" id="PIRSF028777">
    <property type="entry name" value="UCP028777"/>
    <property type="match status" value="1"/>
</dbReference>
<keyword evidence="4" id="KW-1185">Reference proteome</keyword>
<comment type="subcellular location">
    <subcellularLocation>
        <location evidence="1">Cell inner membrane</location>
        <topology evidence="1">Multi-pass membrane protein</topology>
    </subcellularLocation>
</comment>
<feature type="domain" description="Inner membrane component" evidence="2">
    <location>
        <begin position="75"/>
        <end position="125"/>
    </location>
</feature>
<dbReference type="GO" id="GO:0005886">
    <property type="term" value="C:plasma membrane"/>
    <property type="evidence" value="ECO:0007669"/>
    <property type="project" value="UniProtKB-SubCell"/>
</dbReference>
<feature type="transmembrane region" description="Helical" evidence="1">
    <location>
        <begin position="93"/>
        <end position="111"/>
    </location>
</feature>
<keyword evidence="1" id="KW-1003">Cell membrane</keyword>
<dbReference type="Pfam" id="PF03733">
    <property type="entry name" value="YccF"/>
    <property type="match status" value="2"/>
</dbReference>
<dbReference type="Proteomes" id="UP000295399">
    <property type="component" value="Unassembled WGS sequence"/>
</dbReference>
<dbReference type="InterPro" id="IPR005185">
    <property type="entry name" value="YccF"/>
</dbReference>
<dbReference type="NCBIfam" id="NF008741">
    <property type="entry name" value="PRK11770.1-3"/>
    <property type="match status" value="1"/>
</dbReference>
<keyword evidence="1" id="KW-0472">Membrane</keyword>
<feature type="transmembrane region" description="Helical" evidence="1">
    <location>
        <begin position="27"/>
        <end position="46"/>
    </location>
</feature>
<keyword evidence="1" id="KW-0997">Cell inner membrane</keyword>
<dbReference type="PANTHER" id="PTHR42903:SF1">
    <property type="entry name" value="INNER MEMBRANE PROTEIN YCCF"/>
    <property type="match status" value="1"/>
</dbReference>
<keyword evidence="1" id="KW-1133">Transmembrane helix</keyword>
<evidence type="ECO:0000256" key="1">
    <source>
        <dbReference type="PIRNR" id="PIRNR028777"/>
    </source>
</evidence>
<dbReference type="AlphaFoldDB" id="A0A4V2SQB4"/>
<organism evidence="3 4">
    <name type="scientific">Rhodothalassium salexigens DSM 2132</name>
    <dbReference type="NCBI Taxonomy" id="1188247"/>
    <lineage>
        <taxon>Bacteria</taxon>
        <taxon>Pseudomonadati</taxon>
        <taxon>Pseudomonadota</taxon>
        <taxon>Alphaproteobacteria</taxon>
        <taxon>Rhodothalassiales</taxon>
        <taxon>Rhodothalassiaceae</taxon>
        <taxon>Rhodothalassium</taxon>
    </lineage>
</organism>
<dbReference type="PANTHER" id="PTHR42903">
    <property type="entry name" value="INNER MEMBRANE PROTEIN YCCF"/>
    <property type="match status" value="1"/>
</dbReference>
<evidence type="ECO:0000313" key="4">
    <source>
        <dbReference type="Proteomes" id="UP000295399"/>
    </source>
</evidence>
<proteinExistence type="predicted"/>
<comment type="caution">
    <text evidence="3">The sequence shown here is derived from an EMBL/GenBank/DDBJ whole genome shotgun (WGS) entry which is preliminary data.</text>
</comment>
<dbReference type="InterPro" id="IPR031308">
    <property type="entry name" value="UCP028777"/>
</dbReference>
<gene>
    <name evidence="3" type="ORF">EV659_101205</name>
</gene>
<reference evidence="3 4" key="1">
    <citation type="submission" date="2019-03" db="EMBL/GenBank/DDBJ databases">
        <title>Genomic Encyclopedia of Type Strains, Phase IV (KMG-IV): sequencing the most valuable type-strain genomes for metagenomic binning, comparative biology and taxonomic classification.</title>
        <authorList>
            <person name="Goeker M."/>
        </authorList>
    </citation>
    <scope>NUCLEOTIDE SEQUENCE [LARGE SCALE GENOMIC DNA]</scope>
    <source>
        <strain evidence="3 4">DSM 2132</strain>
    </source>
</reference>
<evidence type="ECO:0000259" key="2">
    <source>
        <dbReference type="Pfam" id="PF03733"/>
    </source>
</evidence>
<dbReference type="EMBL" id="SLXO01000001">
    <property type="protein sequence ID" value="TCP38306.1"/>
    <property type="molecule type" value="Genomic_DNA"/>
</dbReference>
<dbReference type="RefSeq" id="WP_132706647.1">
    <property type="nucleotide sequence ID" value="NZ_JACIGF010000001.1"/>
</dbReference>
<dbReference type="NCBIfam" id="NF008740">
    <property type="entry name" value="PRK11770.1-2"/>
    <property type="match status" value="1"/>
</dbReference>
<accession>A0A4V2SQB4</accession>
<name>A0A4V2SQB4_RHOSA</name>
<sequence length="131" mass="14342">MAFILNVLWLLLGGFMSALGWWTAALVFALTIVGLPWAAAAFRLGLYSLWPFGTEAVDRTMVDTDGFGLRAFNPLLNLVWFLLAGWWLALGHLFWAMVCAITIIGLPFAYAHIKLAGAALFPVGKTIVRTA</sequence>
<dbReference type="OrthoDB" id="3238663at2"/>
<keyword evidence="1" id="KW-0812">Transmembrane</keyword>
<protein>
    <recommendedName>
        <fullName evidence="1">Inner membrane protein YccF</fullName>
    </recommendedName>
</protein>
<evidence type="ECO:0000313" key="3">
    <source>
        <dbReference type="EMBL" id="TCP38306.1"/>
    </source>
</evidence>
<feature type="domain" description="Inner membrane component" evidence="2">
    <location>
        <begin position="4"/>
        <end position="53"/>
    </location>
</feature>
<feature type="transmembrane region" description="Helical" evidence="1">
    <location>
        <begin position="67"/>
        <end position="87"/>
    </location>
</feature>
<dbReference type="InterPro" id="IPR052937">
    <property type="entry name" value="Inner_membrane_protein"/>
</dbReference>
<dbReference type="InParanoid" id="A0A4V2SQB4"/>